<dbReference type="PROSITE" id="PS51257">
    <property type="entry name" value="PROKAR_LIPOPROTEIN"/>
    <property type="match status" value="1"/>
</dbReference>
<reference evidence="2" key="1">
    <citation type="journal article" date="2014" name="Front. Microbiol.">
        <title>High frequency of phylogenetically diverse reductive dehalogenase-homologous genes in deep subseafloor sedimentary metagenomes.</title>
        <authorList>
            <person name="Kawai M."/>
            <person name="Futagami T."/>
            <person name="Toyoda A."/>
            <person name="Takaki Y."/>
            <person name="Nishi S."/>
            <person name="Hori S."/>
            <person name="Arai W."/>
            <person name="Tsubouchi T."/>
            <person name="Morono Y."/>
            <person name="Uchiyama I."/>
            <person name="Ito T."/>
            <person name="Fujiyama A."/>
            <person name="Inagaki F."/>
            <person name="Takami H."/>
        </authorList>
    </citation>
    <scope>NUCLEOTIDE SEQUENCE</scope>
    <source>
        <strain evidence="2">Expedition CK06-06</strain>
    </source>
</reference>
<dbReference type="EMBL" id="BARV01029414">
    <property type="protein sequence ID" value="GAI44524.1"/>
    <property type="molecule type" value="Genomic_DNA"/>
</dbReference>
<evidence type="ECO:0000256" key="1">
    <source>
        <dbReference type="SAM" id="Coils"/>
    </source>
</evidence>
<dbReference type="Gene3D" id="1.10.287.1490">
    <property type="match status" value="1"/>
</dbReference>
<proteinExistence type="predicted"/>
<dbReference type="SUPFAM" id="SSF57997">
    <property type="entry name" value="Tropomyosin"/>
    <property type="match status" value="1"/>
</dbReference>
<accession>X1QMQ4</accession>
<gene>
    <name evidence="2" type="ORF">S06H3_46907</name>
</gene>
<comment type="caution">
    <text evidence="2">The sequence shown here is derived from an EMBL/GenBank/DDBJ whole genome shotgun (WGS) entry which is preliminary data.</text>
</comment>
<evidence type="ECO:0000313" key="2">
    <source>
        <dbReference type="EMBL" id="GAI44524.1"/>
    </source>
</evidence>
<organism evidence="2">
    <name type="scientific">marine sediment metagenome</name>
    <dbReference type="NCBI Taxonomy" id="412755"/>
    <lineage>
        <taxon>unclassified sequences</taxon>
        <taxon>metagenomes</taxon>
        <taxon>ecological metagenomes</taxon>
    </lineage>
</organism>
<protein>
    <submittedName>
        <fullName evidence="2">Uncharacterized protein</fullName>
    </submittedName>
</protein>
<dbReference type="AlphaFoldDB" id="X1QMQ4"/>
<sequence>MIKWKRIPLMLVSLLLLVVILSGCGVSEEEYNKVKGDLGITQTQLSQTRSELAQKNAEIQQLDGELTSLKNQYDDLQNDYNELESRYDKLEAELTSLFNMCVPVFDALLNTSQSHTKTRRVKRSS</sequence>
<feature type="coiled-coil region" evidence="1">
    <location>
        <begin position="45"/>
        <end position="100"/>
    </location>
</feature>
<keyword evidence="1" id="KW-0175">Coiled coil</keyword>
<name>X1QMQ4_9ZZZZ</name>